<dbReference type="GO" id="GO:0016020">
    <property type="term" value="C:membrane"/>
    <property type="evidence" value="ECO:0007669"/>
    <property type="project" value="UniProtKB-SubCell"/>
</dbReference>
<evidence type="ECO:0008006" key="10">
    <source>
        <dbReference type="Google" id="ProtNLM"/>
    </source>
</evidence>
<comment type="subcellular location">
    <subcellularLocation>
        <location evidence="1">Membrane</location>
        <topology evidence="1">Multi-pass membrane protein</topology>
    </subcellularLocation>
</comment>
<dbReference type="AlphaFoldDB" id="A0AAV8C6J0"/>
<proteinExistence type="inferred from homology"/>
<dbReference type="PANTHER" id="PTHR31621:SF0">
    <property type="entry name" value="PROTEIN DMP6"/>
    <property type="match status" value="1"/>
</dbReference>
<protein>
    <recommendedName>
        <fullName evidence="10">DUF679 domain-containing protein</fullName>
    </recommendedName>
</protein>
<dbReference type="GO" id="GO:0010256">
    <property type="term" value="P:endomembrane system organization"/>
    <property type="evidence" value="ECO:0007669"/>
    <property type="project" value="TreeGrafter"/>
</dbReference>
<evidence type="ECO:0000313" key="9">
    <source>
        <dbReference type="Proteomes" id="UP001140206"/>
    </source>
</evidence>
<dbReference type="InterPro" id="IPR007770">
    <property type="entry name" value="DMP"/>
</dbReference>
<keyword evidence="5 6" id="KW-0472">Membrane</keyword>
<feature type="transmembrane region" description="Helical" evidence="6">
    <location>
        <begin position="60"/>
        <end position="79"/>
    </location>
</feature>
<evidence type="ECO:0000256" key="6">
    <source>
        <dbReference type="SAM" id="Phobius"/>
    </source>
</evidence>
<dbReference type="Proteomes" id="UP001140206">
    <property type="component" value="Chromosome 5"/>
</dbReference>
<feature type="transmembrane region" description="Helical" evidence="6">
    <location>
        <begin position="99"/>
        <end position="117"/>
    </location>
</feature>
<feature type="signal peptide" evidence="7">
    <location>
        <begin position="1"/>
        <end position="21"/>
    </location>
</feature>
<comment type="caution">
    <text evidence="8">The sequence shown here is derived from an EMBL/GenBank/DDBJ whole genome shotgun (WGS) entry which is preliminary data.</text>
</comment>
<comment type="similarity">
    <text evidence="2">Belongs to the plant DMP1 protein family.</text>
</comment>
<sequence length="131" mass="14522">MTCWLIALCALSCFFLSFTDSFRDQTGTVRYGLATTNGFWVIDGSDTVPQEVAAGYRIRFIDFIHAVVSMFIFVAVAMFDQNVMHCLYPVPSEDTKKMLTVIPVVIGVVGSSLFVTFPTTRHGIGYPISPH</sequence>
<gene>
    <name evidence="8" type="ORF">LUZ62_084641</name>
</gene>
<dbReference type="PANTHER" id="PTHR31621">
    <property type="entry name" value="PROTEIN DMP3"/>
    <property type="match status" value="1"/>
</dbReference>
<name>A0AAV8C6J0_9POAL</name>
<dbReference type="EMBL" id="JAMFTS010000005">
    <property type="protein sequence ID" value="KAJ4750236.1"/>
    <property type="molecule type" value="Genomic_DNA"/>
</dbReference>
<evidence type="ECO:0000313" key="8">
    <source>
        <dbReference type="EMBL" id="KAJ4750236.1"/>
    </source>
</evidence>
<evidence type="ECO:0000256" key="1">
    <source>
        <dbReference type="ARBA" id="ARBA00004141"/>
    </source>
</evidence>
<keyword evidence="3 6" id="KW-0812">Transmembrane</keyword>
<evidence type="ECO:0000256" key="4">
    <source>
        <dbReference type="ARBA" id="ARBA00022989"/>
    </source>
</evidence>
<organism evidence="8 9">
    <name type="scientific">Rhynchospora pubera</name>
    <dbReference type="NCBI Taxonomy" id="906938"/>
    <lineage>
        <taxon>Eukaryota</taxon>
        <taxon>Viridiplantae</taxon>
        <taxon>Streptophyta</taxon>
        <taxon>Embryophyta</taxon>
        <taxon>Tracheophyta</taxon>
        <taxon>Spermatophyta</taxon>
        <taxon>Magnoliopsida</taxon>
        <taxon>Liliopsida</taxon>
        <taxon>Poales</taxon>
        <taxon>Cyperaceae</taxon>
        <taxon>Cyperoideae</taxon>
        <taxon>Rhynchosporeae</taxon>
        <taxon>Rhynchospora</taxon>
    </lineage>
</organism>
<feature type="chain" id="PRO_5043384110" description="DUF679 domain-containing protein" evidence="7">
    <location>
        <begin position="22"/>
        <end position="131"/>
    </location>
</feature>
<accession>A0AAV8C6J0</accession>
<keyword evidence="7" id="KW-0732">Signal</keyword>
<evidence type="ECO:0000256" key="5">
    <source>
        <dbReference type="ARBA" id="ARBA00023136"/>
    </source>
</evidence>
<reference evidence="8" key="1">
    <citation type="submission" date="2022-08" db="EMBL/GenBank/DDBJ databases">
        <authorList>
            <person name="Marques A."/>
        </authorList>
    </citation>
    <scope>NUCLEOTIDE SEQUENCE</scope>
    <source>
        <strain evidence="8">RhyPub2mFocal</strain>
        <tissue evidence="8">Leaves</tissue>
    </source>
</reference>
<dbReference type="GO" id="GO:0005737">
    <property type="term" value="C:cytoplasm"/>
    <property type="evidence" value="ECO:0007669"/>
    <property type="project" value="UniProtKB-ARBA"/>
</dbReference>
<evidence type="ECO:0000256" key="7">
    <source>
        <dbReference type="SAM" id="SignalP"/>
    </source>
</evidence>
<evidence type="ECO:0000256" key="2">
    <source>
        <dbReference type="ARBA" id="ARBA00008707"/>
    </source>
</evidence>
<evidence type="ECO:0000256" key="3">
    <source>
        <dbReference type="ARBA" id="ARBA00022692"/>
    </source>
</evidence>
<keyword evidence="4 6" id="KW-1133">Transmembrane helix</keyword>
<keyword evidence="9" id="KW-1185">Reference proteome</keyword>
<dbReference type="Pfam" id="PF05078">
    <property type="entry name" value="DUF679"/>
    <property type="match status" value="1"/>
</dbReference>